<dbReference type="RefSeq" id="WP_075037082.1">
    <property type="nucleotide sequence ID" value="NZ_FOSB01000007.1"/>
</dbReference>
<evidence type="ECO:0000313" key="3">
    <source>
        <dbReference type="Proteomes" id="UP000183557"/>
    </source>
</evidence>
<keyword evidence="1" id="KW-0472">Membrane</keyword>
<keyword evidence="1" id="KW-0812">Transmembrane</keyword>
<dbReference type="Proteomes" id="UP000183557">
    <property type="component" value="Unassembled WGS sequence"/>
</dbReference>
<gene>
    <name evidence="2" type="ORF">SAMN04487936_107164</name>
</gene>
<evidence type="ECO:0000313" key="2">
    <source>
        <dbReference type="EMBL" id="SFK11433.1"/>
    </source>
</evidence>
<proteinExistence type="predicted"/>
<dbReference type="AlphaFoldDB" id="A0A1I3WVW3"/>
<protein>
    <submittedName>
        <fullName evidence="2">Uncharacterized protein</fullName>
    </submittedName>
</protein>
<dbReference type="EMBL" id="FOSB01000007">
    <property type="protein sequence ID" value="SFK11433.1"/>
    <property type="molecule type" value="Genomic_DNA"/>
</dbReference>
<feature type="transmembrane region" description="Helical" evidence="1">
    <location>
        <begin position="5"/>
        <end position="23"/>
    </location>
</feature>
<evidence type="ECO:0000256" key="1">
    <source>
        <dbReference type="SAM" id="Phobius"/>
    </source>
</evidence>
<sequence length="79" mass="9119">MIYAYISPLLIVTLILVSTIFIIDWLTKVLIYIFLVNLMVLPGLLLFIEEAKDKKLRQPSIKPSITKEEKQDVEKNVNS</sequence>
<keyword evidence="1" id="KW-1133">Transmembrane helix</keyword>
<organism evidence="2 3">
    <name type="scientific">Halobacillus dabanensis</name>
    <dbReference type="NCBI Taxonomy" id="240302"/>
    <lineage>
        <taxon>Bacteria</taxon>
        <taxon>Bacillati</taxon>
        <taxon>Bacillota</taxon>
        <taxon>Bacilli</taxon>
        <taxon>Bacillales</taxon>
        <taxon>Bacillaceae</taxon>
        <taxon>Halobacillus</taxon>
    </lineage>
</organism>
<keyword evidence="3" id="KW-1185">Reference proteome</keyword>
<accession>A0A1I3WVW3</accession>
<name>A0A1I3WVW3_HALDA</name>
<reference evidence="3" key="1">
    <citation type="submission" date="2016-10" db="EMBL/GenBank/DDBJ databases">
        <authorList>
            <person name="Varghese N."/>
            <person name="Submissions S."/>
        </authorList>
    </citation>
    <scope>NUCLEOTIDE SEQUENCE [LARGE SCALE GENOMIC DNA]</scope>
    <source>
        <strain evidence="3">CGMCC 1.3704</strain>
    </source>
</reference>
<feature type="transmembrane region" description="Helical" evidence="1">
    <location>
        <begin position="29"/>
        <end position="48"/>
    </location>
</feature>